<dbReference type="AlphaFoldDB" id="A0A9P0MPU7"/>
<evidence type="ECO:0000256" key="6">
    <source>
        <dbReference type="SAM" id="MobiDB-lite"/>
    </source>
</evidence>
<keyword evidence="9" id="KW-1185">Reference proteome</keyword>
<dbReference type="GO" id="GO:0016705">
    <property type="term" value="F:oxidoreductase activity, acting on paired donors, with incorporation or reduction of molecular oxygen"/>
    <property type="evidence" value="ECO:0007669"/>
    <property type="project" value="InterPro"/>
</dbReference>
<dbReference type="EMBL" id="OV725080">
    <property type="protein sequence ID" value="CAH1398516.1"/>
    <property type="molecule type" value="Genomic_DNA"/>
</dbReference>
<evidence type="ECO:0000313" key="9">
    <source>
        <dbReference type="Proteomes" id="UP001152798"/>
    </source>
</evidence>
<feature type="compositionally biased region" description="Basic and acidic residues" evidence="6">
    <location>
        <begin position="1"/>
        <end position="21"/>
    </location>
</feature>
<dbReference type="GO" id="GO:0005506">
    <property type="term" value="F:iron ion binding"/>
    <property type="evidence" value="ECO:0007669"/>
    <property type="project" value="InterPro"/>
</dbReference>
<dbReference type="Proteomes" id="UP001152798">
    <property type="component" value="Chromosome 4"/>
</dbReference>
<dbReference type="InterPro" id="IPR039210">
    <property type="entry name" value="OGFOD3"/>
</dbReference>
<dbReference type="Pfam" id="PF13640">
    <property type="entry name" value="2OG-FeII_Oxy_3"/>
    <property type="match status" value="1"/>
</dbReference>
<keyword evidence="2" id="KW-0479">Metal-binding</keyword>
<reference evidence="8" key="1">
    <citation type="submission" date="2022-01" db="EMBL/GenBank/DDBJ databases">
        <authorList>
            <person name="King R."/>
        </authorList>
    </citation>
    <scope>NUCLEOTIDE SEQUENCE</scope>
</reference>
<organism evidence="8 9">
    <name type="scientific">Nezara viridula</name>
    <name type="common">Southern green stink bug</name>
    <name type="synonym">Cimex viridulus</name>
    <dbReference type="NCBI Taxonomy" id="85310"/>
    <lineage>
        <taxon>Eukaryota</taxon>
        <taxon>Metazoa</taxon>
        <taxon>Ecdysozoa</taxon>
        <taxon>Arthropoda</taxon>
        <taxon>Hexapoda</taxon>
        <taxon>Insecta</taxon>
        <taxon>Pterygota</taxon>
        <taxon>Neoptera</taxon>
        <taxon>Paraneoptera</taxon>
        <taxon>Hemiptera</taxon>
        <taxon>Heteroptera</taxon>
        <taxon>Panheteroptera</taxon>
        <taxon>Pentatomomorpha</taxon>
        <taxon>Pentatomoidea</taxon>
        <taxon>Pentatomidae</taxon>
        <taxon>Pentatominae</taxon>
        <taxon>Nezara</taxon>
    </lineage>
</organism>
<dbReference type="SMART" id="SM00702">
    <property type="entry name" value="P4Hc"/>
    <property type="match status" value="1"/>
</dbReference>
<dbReference type="GO" id="GO:0031418">
    <property type="term" value="F:L-ascorbic acid binding"/>
    <property type="evidence" value="ECO:0007669"/>
    <property type="project" value="InterPro"/>
</dbReference>
<gene>
    <name evidence="8" type="ORF">NEZAVI_LOCUS8145</name>
</gene>
<evidence type="ECO:0000256" key="1">
    <source>
        <dbReference type="ARBA" id="ARBA00001961"/>
    </source>
</evidence>
<protein>
    <recommendedName>
        <fullName evidence="7">Fe2OG dioxygenase domain-containing protein</fullName>
    </recommendedName>
</protein>
<evidence type="ECO:0000256" key="4">
    <source>
        <dbReference type="ARBA" id="ARBA00023002"/>
    </source>
</evidence>
<dbReference type="PANTHER" id="PTHR14650">
    <property type="entry name" value="PROLYL HYDROXYLASE-RELATED"/>
    <property type="match status" value="1"/>
</dbReference>
<evidence type="ECO:0000256" key="3">
    <source>
        <dbReference type="ARBA" id="ARBA00022964"/>
    </source>
</evidence>
<evidence type="ECO:0000256" key="2">
    <source>
        <dbReference type="ARBA" id="ARBA00022723"/>
    </source>
</evidence>
<feature type="region of interest" description="Disordered" evidence="6">
    <location>
        <begin position="1"/>
        <end position="31"/>
    </location>
</feature>
<dbReference type="OrthoDB" id="427071at2759"/>
<dbReference type="InterPro" id="IPR006620">
    <property type="entry name" value="Pro_4_hyd_alph"/>
</dbReference>
<dbReference type="PANTHER" id="PTHR14650:SF1">
    <property type="entry name" value="2-OXOGLUTARATE AND IRON-DEPENDENT OXYGENASE DOMAIN-CONTAINING PROTEIN 3"/>
    <property type="match status" value="1"/>
</dbReference>
<name>A0A9P0MPU7_NEZVI</name>
<keyword evidence="4" id="KW-0560">Oxidoreductase</keyword>
<dbReference type="GO" id="GO:0051213">
    <property type="term" value="F:dioxygenase activity"/>
    <property type="evidence" value="ECO:0007669"/>
    <property type="project" value="UniProtKB-KW"/>
</dbReference>
<evidence type="ECO:0000256" key="5">
    <source>
        <dbReference type="ARBA" id="ARBA00023004"/>
    </source>
</evidence>
<evidence type="ECO:0000313" key="8">
    <source>
        <dbReference type="EMBL" id="CAH1398516.1"/>
    </source>
</evidence>
<keyword evidence="5" id="KW-0408">Iron</keyword>
<keyword evidence="3" id="KW-0223">Dioxygenase</keyword>
<comment type="cofactor">
    <cofactor evidence="1">
        <name>L-ascorbate</name>
        <dbReference type="ChEBI" id="CHEBI:38290"/>
    </cofactor>
</comment>
<dbReference type="Gene3D" id="2.60.120.620">
    <property type="entry name" value="q2cbj1_9rhob like domain"/>
    <property type="match status" value="1"/>
</dbReference>
<proteinExistence type="predicted"/>
<sequence>MSGEGLRERIRKVPEENTPRETEDENDADIREPIFGPMPTFPYQRFWTRMMLIFGTLLVVYFTSNNEKVVIFAKQNEKLNHRRQEIPCNKSYLYELTNLLGENEKVRCGRIVMDSIVNVQEAKKLAEIARKGLSLTGEPAGGASILDLHSGALSAGKNFVNLYALNVSGLYSNEDFDLYKTVRRKVHEALAFSFDLPSEKLFLTKPTFFSRLTAKPPATVHDEYWHSHVDKETYESFHYTSLIYLNDFGIDFEGGRFVFDDPDNHTSIIEPKTARVLMFSSGGENIHRVEKVLSGQRFAITISFTCDKRKAISDPSITRFGSSKSF</sequence>
<evidence type="ECO:0000259" key="7">
    <source>
        <dbReference type="PROSITE" id="PS51471"/>
    </source>
</evidence>
<accession>A0A9P0MPU7</accession>
<dbReference type="PROSITE" id="PS51471">
    <property type="entry name" value="FE2OG_OXY"/>
    <property type="match status" value="1"/>
</dbReference>
<dbReference type="InterPro" id="IPR044862">
    <property type="entry name" value="Pro_4_hyd_alph_FE2OG_OXY"/>
</dbReference>
<dbReference type="GO" id="GO:0016020">
    <property type="term" value="C:membrane"/>
    <property type="evidence" value="ECO:0007669"/>
    <property type="project" value="TreeGrafter"/>
</dbReference>
<feature type="domain" description="Fe2OG dioxygenase" evidence="7">
    <location>
        <begin position="207"/>
        <end position="307"/>
    </location>
</feature>
<dbReference type="InterPro" id="IPR005123">
    <property type="entry name" value="Oxoglu/Fe-dep_dioxygenase_dom"/>
</dbReference>